<evidence type="ECO:0000256" key="1">
    <source>
        <dbReference type="SAM" id="MobiDB-lite"/>
    </source>
</evidence>
<gene>
    <name evidence="2" type="ORF">TOPH_02393</name>
</gene>
<feature type="region of interest" description="Disordered" evidence="1">
    <location>
        <begin position="1"/>
        <end position="107"/>
    </location>
</feature>
<organism evidence="2 3">
    <name type="scientific">Tolypocladium ophioglossoides (strain CBS 100239)</name>
    <name type="common">Snaketongue truffleclub</name>
    <name type="synonym">Elaphocordyceps ophioglossoides</name>
    <dbReference type="NCBI Taxonomy" id="1163406"/>
    <lineage>
        <taxon>Eukaryota</taxon>
        <taxon>Fungi</taxon>
        <taxon>Dikarya</taxon>
        <taxon>Ascomycota</taxon>
        <taxon>Pezizomycotina</taxon>
        <taxon>Sordariomycetes</taxon>
        <taxon>Hypocreomycetidae</taxon>
        <taxon>Hypocreales</taxon>
        <taxon>Ophiocordycipitaceae</taxon>
        <taxon>Tolypocladium</taxon>
    </lineage>
</organism>
<protein>
    <recommendedName>
        <fullName evidence="4">Fungal STAND N-terminal Goodbye domain-containing protein</fullName>
    </recommendedName>
</protein>
<dbReference type="Proteomes" id="UP000036947">
    <property type="component" value="Unassembled WGS sequence"/>
</dbReference>
<evidence type="ECO:0008006" key="4">
    <source>
        <dbReference type="Google" id="ProtNLM"/>
    </source>
</evidence>
<sequence>MTLYPIRRCTKPKRGNSTFSITQKSAKINSSANVEEELSTLATSPGLKSQRPTPSSSSTTLDQSPDTAEASSTSADNANRNETGRSIVDPASHTRGPGGSIDNSTSCDDDKIIVASQDVWSTAYREAVDSLGQDVDAAILQGKSLEELFKKLEEINKERTQESAFVRGVRYLHSLQVPLETFKLALDIAIPIASMQPGASMTLGIVKGVTAIAITFSTADVEFAKQIGEMLRQLAYIDECDALDQRNEGPSIHKALVLVYQKLLEFYNAALEILSKKGAKLVIKMVLETDRLPNIVKEFLQYADSLHKLVQTATWNIAEDIKTMLIDHDTRWLGAKKVKRQGERHAYQQDIRADQACESLLSETEFIN</sequence>
<comment type="caution">
    <text evidence="2">The sequence shown here is derived from an EMBL/GenBank/DDBJ whole genome shotgun (WGS) entry which is preliminary data.</text>
</comment>
<accession>A0A0L0NGP9</accession>
<dbReference type="OrthoDB" id="4920872at2759"/>
<proteinExistence type="predicted"/>
<dbReference type="AlphaFoldDB" id="A0A0L0NGP9"/>
<evidence type="ECO:0000313" key="2">
    <source>
        <dbReference type="EMBL" id="KND93213.1"/>
    </source>
</evidence>
<dbReference type="EMBL" id="LFRF01000004">
    <property type="protein sequence ID" value="KND93213.1"/>
    <property type="molecule type" value="Genomic_DNA"/>
</dbReference>
<name>A0A0L0NGP9_TOLOC</name>
<feature type="compositionally biased region" description="Low complexity" evidence="1">
    <location>
        <begin position="49"/>
        <end position="67"/>
    </location>
</feature>
<feature type="compositionally biased region" description="Polar residues" evidence="1">
    <location>
        <begin position="69"/>
        <end position="81"/>
    </location>
</feature>
<feature type="compositionally biased region" description="Polar residues" evidence="1">
    <location>
        <begin position="15"/>
        <end position="33"/>
    </location>
</feature>
<evidence type="ECO:0000313" key="3">
    <source>
        <dbReference type="Proteomes" id="UP000036947"/>
    </source>
</evidence>
<keyword evidence="3" id="KW-1185">Reference proteome</keyword>
<reference evidence="2 3" key="1">
    <citation type="journal article" date="2015" name="BMC Genomics">
        <title>The genome of the truffle-parasite Tolypocladium ophioglossoides and the evolution of antifungal peptaibiotics.</title>
        <authorList>
            <person name="Quandt C.A."/>
            <person name="Bushley K.E."/>
            <person name="Spatafora J.W."/>
        </authorList>
    </citation>
    <scope>NUCLEOTIDE SEQUENCE [LARGE SCALE GENOMIC DNA]</scope>
    <source>
        <strain evidence="2 3">CBS 100239</strain>
    </source>
</reference>